<name>A0A814WC88_ADIRI</name>
<feature type="transmembrane region" description="Helical" evidence="8">
    <location>
        <begin position="137"/>
        <end position="165"/>
    </location>
</feature>
<dbReference type="InterPro" id="IPR011527">
    <property type="entry name" value="ABC1_TM_dom"/>
</dbReference>
<dbReference type="GO" id="GO:0090374">
    <property type="term" value="P:oligopeptide export from mitochondrion"/>
    <property type="evidence" value="ECO:0007669"/>
    <property type="project" value="TreeGrafter"/>
</dbReference>
<keyword evidence="7 8" id="KW-0472">Membrane</keyword>
<feature type="transmembrane region" description="Helical" evidence="8">
    <location>
        <begin position="274"/>
        <end position="298"/>
    </location>
</feature>
<evidence type="ECO:0000256" key="6">
    <source>
        <dbReference type="ARBA" id="ARBA00022989"/>
    </source>
</evidence>
<dbReference type="PROSITE" id="PS50929">
    <property type="entry name" value="ABC_TM1F"/>
    <property type="match status" value="1"/>
</dbReference>
<evidence type="ECO:0000313" key="11">
    <source>
        <dbReference type="EMBL" id="CAF1199391.1"/>
    </source>
</evidence>
<dbReference type="InterPro" id="IPR036640">
    <property type="entry name" value="ABC1_TM_sf"/>
</dbReference>
<dbReference type="GO" id="GO:0015421">
    <property type="term" value="F:ABC-type oligopeptide transporter activity"/>
    <property type="evidence" value="ECO:0007669"/>
    <property type="project" value="TreeGrafter"/>
</dbReference>
<evidence type="ECO:0000256" key="1">
    <source>
        <dbReference type="ARBA" id="ARBA00004448"/>
    </source>
</evidence>
<dbReference type="Pfam" id="PF00664">
    <property type="entry name" value="ABC_membrane"/>
    <property type="match status" value="1"/>
</dbReference>
<evidence type="ECO:0000256" key="2">
    <source>
        <dbReference type="ARBA" id="ARBA00022448"/>
    </source>
</evidence>
<accession>A0A814WC88</accession>
<evidence type="ECO:0000256" key="5">
    <source>
        <dbReference type="ARBA" id="ARBA00022840"/>
    </source>
</evidence>
<keyword evidence="6 8" id="KW-1133">Transmembrane helix</keyword>
<feature type="transmembrane region" description="Helical" evidence="8">
    <location>
        <begin position="375"/>
        <end position="392"/>
    </location>
</feature>
<evidence type="ECO:0000256" key="3">
    <source>
        <dbReference type="ARBA" id="ARBA00022692"/>
    </source>
</evidence>
<dbReference type="Proteomes" id="UP000663828">
    <property type="component" value="Unassembled WGS sequence"/>
</dbReference>
<dbReference type="InterPro" id="IPR003593">
    <property type="entry name" value="AAA+_ATPase"/>
</dbReference>
<dbReference type="GO" id="GO:0005524">
    <property type="term" value="F:ATP binding"/>
    <property type="evidence" value="ECO:0007669"/>
    <property type="project" value="UniProtKB-KW"/>
</dbReference>
<dbReference type="Gene3D" id="1.20.1560.10">
    <property type="entry name" value="ABC transporter type 1, transmembrane domain"/>
    <property type="match status" value="1"/>
</dbReference>
<feature type="transmembrane region" description="Helical" evidence="8">
    <location>
        <begin position="59"/>
        <end position="77"/>
    </location>
</feature>
<dbReference type="Pfam" id="PF00005">
    <property type="entry name" value="ABC_tran"/>
    <property type="match status" value="1"/>
</dbReference>
<dbReference type="SUPFAM" id="SSF52540">
    <property type="entry name" value="P-loop containing nucleoside triphosphate hydrolases"/>
    <property type="match status" value="1"/>
</dbReference>
<dbReference type="GO" id="GO:0005743">
    <property type="term" value="C:mitochondrial inner membrane"/>
    <property type="evidence" value="ECO:0007669"/>
    <property type="project" value="UniProtKB-SubCell"/>
</dbReference>
<dbReference type="EMBL" id="CAJNOR010001788">
    <property type="protein sequence ID" value="CAF1199391.1"/>
    <property type="molecule type" value="Genomic_DNA"/>
</dbReference>
<evidence type="ECO:0000313" key="12">
    <source>
        <dbReference type="Proteomes" id="UP000663828"/>
    </source>
</evidence>
<protein>
    <submittedName>
        <fullName evidence="11">Uncharacterized protein</fullName>
    </submittedName>
</protein>
<feature type="transmembrane region" description="Helical" evidence="8">
    <location>
        <begin position="177"/>
        <end position="199"/>
    </location>
</feature>
<dbReference type="PANTHER" id="PTHR43394:SF1">
    <property type="entry name" value="ATP-BINDING CASSETTE SUB-FAMILY B MEMBER 10, MITOCHONDRIAL"/>
    <property type="match status" value="1"/>
</dbReference>
<keyword evidence="12" id="KW-1185">Reference proteome</keyword>
<dbReference type="SMART" id="SM00382">
    <property type="entry name" value="AAA"/>
    <property type="match status" value="1"/>
</dbReference>
<dbReference type="PROSITE" id="PS50893">
    <property type="entry name" value="ABC_TRANSPORTER_2"/>
    <property type="match status" value="1"/>
</dbReference>
<dbReference type="InterPro" id="IPR003439">
    <property type="entry name" value="ABC_transporter-like_ATP-bd"/>
</dbReference>
<sequence>MMNSHDPNDDSDDAAILDVTTDEQPLITNHIDAPNPVLSTPNVDTILVPSLSRYRLTNILRTLLFIEFLSLAIIWFIGFSTHSVVDDIIHYTLTSSIFDLVAVSVLKLTVSVILLTELETFVINRLYYPDTRLLFTFIRYSTTVLLLLSASCSLAFAIIKLIFVLRGSSLNTLYLSTVYIFLVFSAIEFIGMILMIPYLSRLKLLEQERSTVTKRKVDLKRLMTLAKSERLFIFLGTIFLLASSATQIVIPYYFGKIVDDALKFESMRLVNISVIILFGVNCAGALASFFRSWVFALAGQRIVYRLRQSIFDAITKQEVAFFDDTRTGELTNRLSSDTQVLQNALTVNISMLLRFVLQILGSLAVMFYLEVTLTLVLMVVVPIIVLVARQYGTIVQKLRKKFQDELAAAGTTAEESISNIRTVRIFGAEKKVSNQYHENLLKTYEIGKKLALSDAIFMGLIGLLTAGGISIVLWYGAKLVHDQKLTAGLLASFLMYMLQVAIAFGMLASLFGDFMQAVGASERIFDLLDRKPKITSETTADCSIKPTDFDGNVRVESVYFTYPTRSDQQVLRDISFEIKSGQKVALVGPSGGGKSTIASLIERFYDPDSGTILFNSHPLTSIDPEWLRTNISFVNQEPSLFACSIRDNITFGLRRTDISLEEIQSVARQANAHDFIEEFENKYDTLVGERGVRLSGGQRQRIAIARALLMSPKLLLLDEATSALDAESEHLVQEAIERAMINRTVLVIAHRLSTVRNADLVIVIDHGTIVEQGTHDTLLAKDDGIYKKLVLRQLMTGNDSITMNE</sequence>
<feature type="domain" description="ABC transmembrane type-1" evidence="10">
    <location>
        <begin position="234"/>
        <end position="516"/>
    </location>
</feature>
<feature type="transmembrane region" description="Helical" evidence="8">
    <location>
        <begin position="231"/>
        <end position="254"/>
    </location>
</feature>
<comment type="subcellular location">
    <subcellularLocation>
        <location evidence="1">Mitochondrion inner membrane</location>
        <topology evidence="1">Multi-pass membrane protein</topology>
    </subcellularLocation>
</comment>
<dbReference type="CDD" id="cd18780">
    <property type="entry name" value="ABC_6TM_AtABCB27_like"/>
    <property type="match status" value="1"/>
</dbReference>
<keyword evidence="5" id="KW-0067">ATP-binding</keyword>
<evidence type="ECO:0000256" key="4">
    <source>
        <dbReference type="ARBA" id="ARBA00022741"/>
    </source>
</evidence>
<keyword evidence="3 8" id="KW-0812">Transmembrane</keyword>
<keyword evidence="4" id="KW-0547">Nucleotide-binding</keyword>
<dbReference type="SUPFAM" id="SSF90123">
    <property type="entry name" value="ABC transporter transmembrane region"/>
    <property type="match status" value="1"/>
</dbReference>
<evidence type="ECO:0000259" key="9">
    <source>
        <dbReference type="PROSITE" id="PS50893"/>
    </source>
</evidence>
<dbReference type="GO" id="GO:0016887">
    <property type="term" value="F:ATP hydrolysis activity"/>
    <property type="evidence" value="ECO:0007669"/>
    <property type="project" value="InterPro"/>
</dbReference>
<proteinExistence type="predicted"/>
<evidence type="ECO:0000256" key="7">
    <source>
        <dbReference type="ARBA" id="ARBA00023136"/>
    </source>
</evidence>
<dbReference type="InterPro" id="IPR027417">
    <property type="entry name" value="P-loop_NTPase"/>
</dbReference>
<dbReference type="InterPro" id="IPR039421">
    <property type="entry name" value="Type_1_exporter"/>
</dbReference>
<dbReference type="AlphaFoldDB" id="A0A814WC88"/>
<dbReference type="PROSITE" id="PS00211">
    <property type="entry name" value="ABC_TRANSPORTER_1"/>
    <property type="match status" value="1"/>
</dbReference>
<feature type="transmembrane region" description="Helical" evidence="8">
    <location>
        <begin position="489"/>
        <end position="511"/>
    </location>
</feature>
<organism evidence="11 12">
    <name type="scientific">Adineta ricciae</name>
    <name type="common">Rotifer</name>
    <dbReference type="NCBI Taxonomy" id="249248"/>
    <lineage>
        <taxon>Eukaryota</taxon>
        <taxon>Metazoa</taxon>
        <taxon>Spiralia</taxon>
        <taxon>Gnathifera</taxon>
        <taxon>Rotifera</taxon>
        <taxon>Eurotatoria</taxon>
        <taxon>Bdelloidea</taxon>
        <taxon>Adinetida</taxon>
        <taxon>Adinetidae</taxon>
        <taxon>Adineta</taxon>
    </lineage>
</organism>
<evidence type="ECO:0000259" key="10">
    <source>
        <dbReference type="PROSITE" id="PS50929"/>
    </source>
</evidence>
<dbReference type="InterPro" id="IPR017871">
    <property type="entry name" value="ABC_transporter-like_CS"/>
</dbReference>
<dbReference type="Gene3D" id="3.40.50.300">
    <property type="entry name" value="P-loop containing nucleotide triphosphate hydrolases"/>
    <property type="match status" value="1"/>
</dbReference>
<feature type="domain" description="ABC transporter" evidence="9">
    <location>
        <begin position="553"/>
        <end position="791"/>
    </location>
</feature>
<dbReference type="FunFam" id="1.20.1560.10:FF:000058">
    <property type="entry name" value="ABC transporter B family member 25"/>
    <property type="match status" value="1"/>
</dbReference>
<dbReference type="CDD" id="cd03249">
    <property type="entry name" value="ABC_MTABC3_MDL1_MDL2"/>
    <property type="match status" value="1"/>
</dbReference>
<comment type="caution">
    <text evidence="11">The sequence shown here is derived from an EMBL/GenBank/DDBJ whole genome shotgun (WGS) entry which is preliminary data.</text>
</comment>
<dbReference type="PANTHER" id="PTHR43394">
    <property type="entry name" value="ATP-DEPENDENT PERMEASE MDL1, MITOCHONDRIAL"/>
    <property type="match status" value="1"/>
</dbReference>
<gene>
    <name evidence="11" type="ORF">XAT740_LOCUS23588</name>
</gene>
<feature type="transmembrane region" description="Helical" evidence="8">
    <location>
        <begin position="97"/>
        <end position="116"/>
    </location>
</feature>
<feature type="transmembrane region" description="Helical" evidence="8">
    <location>
        <begin position="455"/>
        <end position="477"/>
    </location>
</feature>
<dbReference type="FunFam" id="3.40.50.300:FF:000403">
    <property type="entry name" value="ATP-binding cassette sub-family B member 8, mitochondrial"/>
    <property type="match status" value="1"/>
</dbReference>
<reference evidence="11" key="1">
    <citation type="submission" date="2021-02" db="EMBL/GenBank/DDBJ databases">
        <authorList>
            <person name="Nowell W R."/>
        </authorList>
    </citation>
    <scope>NUCLEOTIDE SEQUENCE</scope>
</reference>
<keyword evidence="2" id="KW-0813">Transport</keyword>
<evidence type="ECO:0000256" key="8">
    <source>
        <dbReference type="SAM" id="Phobius"/>
    </source>
</evidence>